<sequence>QKYDFEVFGLKKDKNFDTISTIHKKYSDAIFPMSHLGTCPDRDTYFFFRDINQRQILPCEIVLDIEDGNIDEILDKLKKWNCEFHAYTAGKGYHVHLFFPNELTQEKKLKVIKFFKCDEMKSSERTWIALENVKHWKSLKIKQEIQHGKRL</sequence>
<evidence type="ECO:0008006" key="2">
    <source>
        <dbReference type="Google" id="ProtNLM"/>
    </source>
</evidence>
<comment type="caution">
    <text evidence="1">The sequence shown here is derived from an EMBL/GenBank/DDBJ whole genome shotgun (WGS) entry which is preliminary data.</text>
</comment>
<feature type="non-terminal residue" evidence="1">
    <location>
        <position position="151"/>
    </location>
</feature>
<feature type="non-terminal residue" evidence="1">
    <location>
        <position position="1"/>
    </location>
</feature>
<dbReference type="AlphaFoldDB" id="X1NZ08"/>
<gene>
    <name evidence="1" type="ORF">S06H3_62507</name>
</gene>
<organism evidence="1">
    <name type="scientific">marine sediment metagenome</name>
    <dbReference type="NCBI Taxonomy" id="412755"/>
    <lineage>
        <taxon>unclassified sequences</taxon>
        <taxon>metagenomes</taxon>
        <taxon>ecological metagenomes</taxon>
    </lineage>
</organism>
<accession>X1NZ08</accession>
<reference evidence="1" key="1">
    <citation type="journal article" date="2014" name="Front. Microbiol.">
        <title>High frequency of phylogenetically diverse reductive dehalogenase-homologous genes in deep subseafloor sedimentary metagenomes.</title>
        <authorList>
            <person name="Kawai M."/>
            <person name="Futagami T."/>
            <person name="Toyoda A."/>
            <person name="Takaki Y."/>
            <person name="Nishi S."/>
            <person name="Hori S."/>
            <person name="Arai W."/>
            <person name="Tsubouchi T."/>
            <person name="Morono Y."/>
            <person name="Uchiyama I."/>
            <person name="Ito T."/>
            <person name="Fujiyama A."/>
            <person name="Inagaki F."/>
            <person name="Takami H."/>
        </authorList>
    </citation>
    <scope>NUCLEOTIDE SEQUENCE</scope>
    <source>
        <strain evidence="1">Expedition CK06-06</strain>
    </source>
</reference>
<protein>
    <recommendedName>
        <fullName evidence="2">Primase C-terminal 1 domain-containing protein</fullName>
    </recommendedName>
</protein>
<proteinExistence type="predicted"/>
<name>X1NZ08_9ZZZZ</name>
<evidence type="ECO:0000313" key="1">
    <source>
        <dbReference type="EMBL" id="GAI48858.1"/>
    </source>
</evidence>
<dbReference type="EMBL" id="BARV01041236">
    <property type="protein sequence ID" value="GAI48858.1"/>
    <property type="molecule type" value="Genomic_DNA"/>
</dbReference>